<proteinExistence type="predicted"/>
<gene>
    <name evidence="1" type="ORF">AVDCRST_MAG42-1672</name>
</gene>
<organism evidence="1">
    <name type="scientific">uncultured Chthoniobacterales bacterium</name>
    <dbReference type="NCBI Taxonomy" id="1836801"/>
    <lineage>
        <taxon>Bacteria</taxon>
        <taxon>Pseudomonadati</taxon>
        <taxon>Verrucomicrobiota</taxon>
        <taxon>Spartobacteria</taxon>
        <taxon>Chthoniobacterales</taxon>
        <taxon>environmental samples</taxon>
    </lineage>
</organism>
<accession>A0A6J4I520</accession>
<dbReference type="InterPro" id="IPR023393">
    <property type="entry name" value="START-like_dom_sf"/>
</dbReference>
<reference evidence="1" key="1">
    <citation type="submission" date="2020-02" db="EMBL/GenBank/DDBJ databases">
        <authorList>
            <person name="Meier V. D."/>
        </authorList>
    </citation>
    <scope>NUCLEOTIDE SEQUENCE</scope>
    <source>
        <strain evidence="1">AVDCRST_MAG42</strain>
    </source>
</reference>
<protein>
    <submittedName>
        <fullName evidence="1">Uncharacterized protein</fullName>
    </submittedName>
</protein>
<sequence length="61" mass="6440">MDALVTNVFTEEAGRTTLTCTVGYDATETRDLVLASGMADGVAVSYDRLEALLRNGGDNAQ</sequence>
<name>A0A6J4I520_9BACT</name>
<dbReference type="SUPFAM" id="SSF55961">
    <property type="entry name" value="Bet v1-like"/>
    <property type="match status" value="1"/>
</dbReference>
<dbReference type="Gene3D" id="3.30.530.20">
    <property type="match status" value="1"/>
</dbReference>
<evidence type="ECO:0000313" key="1">
    <source>
        <dbReference type="EMBL" id="CAA9240413.1"/>
    </source>
</evidence>
<dbReference type="AlphaFoldDB" id="A0A6J4I520"/>
<dbReference type="EMBL" id="CADCTA010000065">
    <property type="protein sequence ID" value="CAA9240413.1"/>
    <property type="molecule type" value="Genomic_DNA"/>
</dbReference>